<evidence type="ECO:0000256" key="2">
    <source>
        <dbReference type="ARBA" id="ARBA00022475"/>
    </source>
</evidence>
<dbReference type="PANTHER" id="PTHR33908:SF3">
    <property type="entry name" value="UNDECAPRENYL PHOSPHATE-ALPHA-4-AMINO-4-DEOXY-L-ARABINOSE ARABINOSYL TRANSFERASE"/>
    <property type="match status" value="1"/>
</dbReference>
<feature type="transmembrane region" description="Helical" evidence="8">
    <location>
        <begin position="268"/>
        <end position="287"/>
    </location>
</feature>
<keyword evidence="11" id="KW-1185">Reference proteome</keyword>
<name>A0ABP8NGM0_9BACT</name>
<protein>
    <submittedName>
        <fullName evidence="10">Glycosyltransferase family 39 protein</fullName>
    </submittedName>
</protein>
<organism evidence="10 11">
    <name type="scientific">Nemorincola caseinilytica</name>
    <dbReference type="NCBI Taxonomy" id="2054315"/>
    <lineage>
        <taxon>Bacteria</taxon>
        <taxon>Pseudomonadati</taxon>
        <taxon>Bacteroidota</taxon>
        <taxon>Chitinophagia</taxon>
        <taxon>Chitinophagales</taxon>
        <taxon>Chitinophagaceae</taxon>
        <taxon>Nemorincola</taxon>
    </lineage>
</organism>
<evidence type="ECO:0000256" key="3">
    <source>
        <dbReference type="ARBA" id="ARBA00022676"/>
    </source>
</evidence>
<dbReference type="Proteomes" id="UP001500067">
    <property type="component" value="Unassembled WGS sequence"/>
</dbReference>
<keyword evidence="3" id="KW-0328">Glycosyltransferase</keyword>
<evidence type="ECO:0000313" key="11">
    <source>
        <dbReference type="Proteomes" id="UP001500067"/>
    </source>
</evidence>
<dbReference type="PANTHER" id="PTHR33908">
    <property type="entry name" value="MANNOSYLTRANSFERASE YKCB-RELATED"/>
    <property type="match status" value="1"/>
</dbReference>
<feature type="transmembrane region" description="Helical" evidence="8">
    <location>
        <begin position="355"/>
        <end position="376"/>
    </location>
</feature>
<evidence type="ECO:0000256" key="6">
    <source>
        <dbReference type="ARBA" id="ARBA00022989"/>
    </source>
</evidence>
<accession>A0ABP8NGM0</accession>
<gene>
    <name evidence="10" type="ORF">GCM10023093_16740</name>
</gene>
<feature type="transmembrane region" description="Helical" evidence="8">
    <location>
        <begin position="101"/>
        <end position="118"/>
    </location>
</feature>
<feature type="transmembrane region" description="Helical" evidence="8">
    <location>
        <begin position="382"/>
        <end position="399"/>
    </location>
</feature>
<evidence type="ECO:0000256" key="4">
    <source>
        <dbReference type="ARBA" id="ARBA00022679"/>
    </source>
</evidence>
<feature type="transmembrane region" description="Helical" evidence="8">
    <location>
        <begin position="189"/>
        <end position="213"/>
    </location>
</feature>
<keyword evidence="6 8" id="KW-1133">Transmembrane helix</keyword>
<feature type="domain" description="Glycosyltransferase RgtA/B/C/D-like" evidence="9">
    <location>
        <begin position="50"/>
        <end position="208"/>
    </location>
</feature>
<sequence>MFILIGLLYITSVSVDTMDVDASQYAEMCREMLQRGDLLHVYDRGADYLDKPPLLFWTGALSMRIFGINNLGYKMPSILFALWAVFATYRLGKSLYNEVTGRMAALILATCQGMFLMTNDVRCDTILMSCVVTSLWLIQEWADSRKLYYLLGGAAAIALGMMTKGPIALMVPVFCFGTHWALQRQWKNIFAPAHLLAIVVIAILLIPMSIGLYQQFDMQPHKVVNGSTCTSGLRFFYWSQSFGRITGESPWDNGAPFEFLLMNMLWSFLPWIFLFVTALVINCATLVRQRLRLLPGQEWVTTGGFLLAYLALGSSAYQLPHYIFVVFPLAAIMTAKLIADMMGGKYKRLHRIMRPAHIVITVLLLAATLAFIAYIFPAGGVVILSWALLVATWLSLAISKKTKAKLLFLPALGIIIVNIFFTNYFYVPLLKYQVGSQVGRYMHEKGIDPRQVAAYKVDDPINSIHFYAQGVVPGIDTLPQLQHRYILTSDRGMKDIEGHYSYTIDKQGVFYKVSELTGPFLDPRTRSKEVKNYYLLRLAEPHQ</sequence>
<evidence type="ECO:0000256" key="5">
    <source>
        <dbReference type="ARBA" id="ARBA00022692"/>
    </source>
</evidence>
<reference evidence="11" key="1">
    <citation type="journal article" date="2019" name="Int. J. Syst. Evol. Microbiol.">
        <title>The Global Catalogue of Microorganisms (GCM) 10K type strain sequencing project: providing services to taxonomists for standard genome sequencing and annotation.</title>
        <authorList>
            <consortium name="The Broad Institute Genomics Platform"/>
            <consortium name="The Broad Institute Genome Sequencing Center for Infectious Disease"/>
            <person name="Wu L."/>
            <person name="Ma J."/>
        </authorList>
    </citation>
    <scope>NUCLEOTIDE SEQUENCE [LARGE SCALE GENOMIC DNA]</scope>
    <source>
        <strain evidence="11">JCM 32105</strain>
    </source>
</reference>
<keyword evidence="4" id="KW-0808">Transferase</keyword>
<keyword evidence="7 8" id="KW-0472">Membrane</keyword>
<comment type="caution">
    <text evidence="10">The sequence shown here is derived from an EMBL/GenBank/DDBJ whole genome shotgun (WGS) entry which is preliminary data.</text>
</comment>
<evidence type="ECO:0000256" key="1">
    <source>
        <dbReference type="ARBA" id="ARBA00004651"/>
    </source>
</evidence>
<evidence type="ECO:0000256" key="8">
    <source>
        <dbReference type="SAM" id="Phobius"/>
    </source>
</evidence>
<dbReference type="InterPro" id="IPR038731">
    <property type="entry name" value="RgtA/B/C-like"/>
</dbReference>
<comment type="subcellular location">
    <subcellularLocation>
        <location evidence="1">Cell membrane</location>
        <topology evidence="1">Multi-pass membrane protein</topology>
    </subcellularLocation>
</comment>
<dbReference type="Pfam" id="PF13231">
    <property type="entry name" value="PMT_2"/>
    <property type="match status" value="1"/>
</dbReference>
<feature type="transmembrane region" description="Helical" evidence="8">
    <location>
        <begin position="323"/>
        <end position="343"/>
    </location>
</feature>
<dbReference type="InterPro" id="IPR050297">
    <property type="entry name" value="LipidA_mod_glycosyltrf_83"/>
</dbReference>
<keyword evidence="2" id="KW-1003">Cell membrane</keyword>
<feature type="transmembrane region" description="Helical" evidence="8">
    <location>
        <begin position="148"/>
        <end position="177"/>
    </location>
</feature>
<feature type="transmembrane region" description="Helical" evidence="8">
    <location>
        <begin position="71"/>
        <end position="89"/>
    </location>
</feature>
<dbReference type="EMBL" id="BAABFA010000010">
    <property type="protein sequence ID" value="GAA4465110.1"/>
    <property type="molecule type" value="Genomic_DNA"/>
</dbReference>
<evidence type="ECO:0000313" key="10">
    <source>
        <dbReference type="EMBL" id="GAA4465110.1"/>
    </source>
</evidence>
<evidence type="ECO:0000259" key="9">
    <source>
        <dbReference type="Pfam" id="PF13231"/>
    </source>
</evidence>
<keyword evidence="5 8" id="KW-0812">Transmembrane</keyword>
<proteinExistence type="predicted"/>
<feature type="transmembrane region" description="Helical" evidence="8">
    <location>
        <begin position="406"/>
        <end position="427"/>
    </location>
</feature>
<feature type="transmembrane region" description="Helical" evidence="8">
    <location>
        <begin position="299"/>
        <end position="317"/>
    </location>
</feature>
<evidence type="ECO:0000256" key="7">
    <source>
        <dbReference type="ARBA" id="ARBA00023136"/>
    </source>
</evidence>